<feature type="domain" description="Superoxide dismutase copper/zinc binding" evidence="2">
    <location>
        <begin position="37"/>
        <end position="93"/>
    </location>
</feature>
<dbReference type="InterPro" id="IPR024134">
    <property type="entry name" value="SOD_Cu/Zn_/chaperone"/>
</dbReference>
<evidence type="ECO:0000259" key="2">
    <source>
        <dbReference type="Pfam" id="PF00080"/>
    </source>
</evidence>
<dbReference type="InterPro" id="IPR036423">
    <property type="entry name" value="SOD-like_Cu/Zn_dom_sf"/>
</dbReference>
<organism evidence="3 4">
    <name type="scientific">Adineta steineri</name>
    <dbReference type="NCBI Taxonomy" id="433720"/>
    <lineage>
        <taxon>Eukaryota</taxon>
        <taxon>Metazoa</taxon>
        <taxon>Spiralia</taxon>
        <taxon>Gnathifera</taxon>
        <taxon>Rotifera</taxon>
        <taxon>Eurotatoria</taxon>
        <taxon>Bdelloidea</taxon>
        <taxon>Adinetida</taxon>
        <taxon>Adinetidae</taxon>
        <taxon>Adineta</taxon>
    </lineage>
</organism>
<comment type="caution">
    <text evidence="3">The sequence shown here is derived from an EMBL/GenBank/DDBJ whole genome shotgun (WGS) entry which is preliminary data.</text>
</comment>
<dbReference type="AlphaFoldDB" id="A0A813SWU0"/>
<evidence type="ECO:0000313" key="3">
    <source>
        <dbReference type="EMBL" id="CAF0803689.1"/>
    </source>
</evidence>
<protein>
    <recommendedName>
        <fullName evidence="2">Superoxide dismutase copper/zinc binding domain-containing protein</fullName>
    </recommendedName>
</protein>
<feature type="signal peptide" evidence="1">
    <location>
        <begin position="1"/>
        <end position="19"/>
    </location>
</feature>
<dbReference type="PANTHER" id="PTHR10003">
    <property type="entry name" value="SUPEROXIDE DISMUTASE CU-ZN -RELATED"/>
    <property type="match status" value="1"/>
</dbReference>
<evidence type="ECO:0000256" key="1">
    <source>
        <dbReference type="SAM" id="SignalP"/>
    </source>
</evidence>
<reference evidence="3" key="1">
    <citation type="submission" date="2021-02" db="EMBL/GenBank/DDBJ databases">
        <authorList>
            <person name="Nowell W R."/>
        </authorList>
    </citation>
    <scope>NUCLEOTIDE SEQUENCE</scope>
</reference>
<dbReference type="Pfam" id="PF00080">
    <property type="entry name" value="Sod_Cu"/>
    <property type="match status" value="1"/>
</dbReference>
<accession>A0A813SWU0</accession>
<dbReference type="SUPFAM" id="SSF49329">
    <property type="entry name" value="Cu,Zn superoxide dismutase-like"/>
    <property type="match status" value="1"/>
</dbReference>
<dbReference type="GO" id="GO:0005507">
    <property type="term" value="F:copper ion binding"/>
    <property type="evidence" value="ECO:0007669"/>
    <property type="project" value="InterPro"/>
</dbReference>
<sequence>MKLLLVTFCILLFIYNGQSSLIATANLHVDSAAIGIGTLLFHQRDANSPVRIVGLIDGLKSNTVHGFHVHRDALGQDQLNCTAAGPHFNPYTNINNANKYPIITNTYSSPVSGLGIFPIVEAILKQ</sequence>
<name>A0A813SWU0_9BILA</name>
<keyword evidence="1" id="KW-0732">Signal</keyword>
<dbReference type="InterPro" id="IPR001424">
    <property type="entry name" value="SOD_Cu_Zn_dom"/>
</dbReference>
<dbReference type="Proteomes" id="UP000663860">
    <property type="component" value="Unassembled WGS sequence"/>
</dbReference>
<gene>
    <name evidence="3" type="ORF">IZO911_LOCUS7075</name>
</gene>
<dbReference type="EMBL" id="CAJNOE010000045">
    <property type="protein sequence ID" value="CAF0803689.1"/>
    <property type="molecule type" value="Genomic_DNA"/>
</dbReference>
<dbReference type="GO" id="GO:0006801">
    <property type="term" value="P:superoxide metabolic process"/>
    <property type="evidence" value="ECO:0007669"/>
    <property type="project" value="InterPro"/>
</dbReference>
<feature type="chain" id="PRO_5032464675" description="Superoxide dismutase copper/zinc binding domain-containing protein" evidence="1">
    <location>
        <begin position="20"/>
        <end position="126"/>
    </location>
</feature>
<evidence type="ECO:0000313" key="4">
    <source>
        <dbReference type="Proteomes" id="UP000663860"/>
    </source>
</evidence>
<proteinExistence type="predicted"/>
<dbReference type="Gene3D" id="2.60.40.200">
    <property type="entry name" value="Superoxide dismutase, copper/zinc binding domain"/>
    <property type="match status" value="1"/>
</dbReference>